<dbReference type="RefSeq" id="WP_007784346.1">
    <property type="nucleotide sequence ID" value="NZ_CM001441.1"/>
</dbReference>
<name>H5XVM7_9FIRM</name>
<reference evidence="1 2" key="1">
    <citation type="submission" date="2011-11" db="EMBL/GenBank/DDBJ databases">
        <title>The Noncontiguous Finished genome of Desulfosporosinus youngiae DSM 17734.</title>
        <authorList>
            <consortium name="US DOE Joint Genome Institute (JGI-PGF)"/>
            <person name="Lucas S."/>
            <person name="Han J."/>
            <person name="Lapidus A."/>
            <person name="Cheng J.-F."/>
            <person name="Goodwin L."/>
            <person name="Pitluck S."/>
            <person name="Peters L."/>
            <person name="Ovchinnikova G."/>
            <person name="Lu M."/>
            <person name="Land M.L."/>
            <person name="Hauser L."/>
            <person name="Pester M."/>
            <person name="Spring S."/>
            <person name="Ollivier B."/>
            <person name="Rattei T."/>
            <person name="Klenk H.-P."/>
            <person name="Wagner M."/>
            <person name="Loy A."/>
            <person name="Woyke T.J."/>
        </authorList>
    </citation>
    <scope>NUCLEOTIDE SEQUENCE [LARGE SCALE GENOMIC DNA]</scope>
    <source>
        <strain evidence="1 2">DSM 17734</strain>
    </source>
</reference>
<dbReference type="AlphaFoldDB" id="H5XVM7"/>
<gene>
    <name evidence="1" type="ORF">DesyoDRAFT_3067</name>
</gene>
<organism evidence="1 2">
    <name type="scientific">Desulfosporosinus youngiae DSM 17734</name>
    <dbReference type="NCBI Taxonomy" id="768710"/>
    <lineage>
        <taxon>Bacteria</taxon>
        <taxon>Bacillati</taxon>
        <taxon>Bacillota</taxon>
        <taxon>Clostridia</taxon>
        <taxon>Eubacteriales</taxon>
        <taxon>Desulfitobacteriaceae</taxon>
        <taxon>Desulfosporosinus</taxon>
    </lineage>
</organism>
<keyword evidence="2" id="KW-1185">Reference proteome</keyword>
<dbReference type="EMBL" id="CM001441">
    <property type="protein sequence ID" value="EHQ90110.1"/>
    <property type="molecule type" value="Genomic_DNA"/>
</dbReference>
<dbReference type="HOGENOM" id="CLU_1552851_0_0_9"/>
<evidence type="ECO:0000313" key="2">
    <source>
        <dbReference type="Proteomes" id="UP000005104"/>
    </source>
</evidence>
<accession>H5XVM7</accession>
<dbReference type="Proteomes" id="UP000005104">
    <property type="component" value="Chromosome"/>
</dbReference>
<proteinExistence type="predicted"/>
<protein>
    <submittedName>
        <fullName evidence="1">Uncharacterized protein</fullName>
    </submittedName>
</protein>
<evidence type="ECO:0000313" key="1">
    <source>
        <dbReference type="EMBL" id="EHQ90110.1"/>
    </source>
</evidence>
<sequence>MSTICFGIIEFNIDLDDTNMAYPLTRELVAKSLFHNYYLELTNRVLDPMSRDILDRLQTSNMLEAKNIMEFYLTDAPIAPDFGSGLQEFLILQEQLGEIPYNSNFCKFFKELWTNQMIQKIVIILGWDLSIYEQLELHRVKDINEMFQYVVTDYLKTQGELNSVFVISKGVN</sequence>